<dbReference type="PANTHER" id="PTHR13523:SF18">
    <property type="entry name" value="CHCH DOMAIN-CONTAINING PROTEIN"/>
    <property type="match status" value="1"/>
</dbReference>
<reference evidence="4 5" key="1">
    <citation type="journal article" date="2023" name="G3 (Bethesda)">
        <title>A haplotype-resolved chromosome-scale genome for Quercus rubra L. provides insights into the genetics of adaptive traits for red oak species.</title>
        <authorList>
            <person name="Kapoor B."/>
            <person name="Jenkins J."/>
            <person name="Schmutz J."/>
            <person name="Zhebentyayeva T."/>
            <person name="Kuelheim C."/>
            <person name="Coggeshall M."/>
            <person name="Heim C."/>
            <person name="Lasky J.R."/>
            <person name="Leites L."/>
            <person name="Islam-Faridi N."/>
            <person name="Romero-Severson J."/>
            <person name="DeLeo V.L."/>
            <person name="Lucas S.M."/>
            <person name="Lazic D."/>
            <person name="Gailing O."/>
            <person name="Carlson J."/>
            <person name="Staton M."/>
        </authorList>
    </citation>
    <scope>NUCLEOTIDE SEQUENCE [LARGE SCALE GENOMIC DNA]</scope>
    <source>
        <strain evidence="4">Pseudo-F2</strain>
    </source>
</reference>
<protein>
    <recommendedName>
        <fullName evidence="3">CHCH domain-containing protein</fullName>
    </recommendedName>
</protein>
<comment type="caution">
    <text evidence="4">The sequence shown here is derived from an EMBL/GenBank/DDBJ whole genome shotgun (WGS) entry which is preliminary data.</text>
</comment>
<keyword evidence="1" id="KW-1015">Disulfide bond</keyword>
<dbReference type="Proteomes" id="UP001324115">
    <property type="component" value="Unassembled WGS sequence"/>
</dbReference>
<dbReference type="AlphaFoldDB" id="A0AAN7IAL7"/>
<dbReference type="PROSITE" id="PS51808">
    <property type="entry name" value="CHCH"/>
    <property type="match status" value="1"/>
</dbReference>
<dbReference type="PANTHER" id="PTHR13523">
    <property type="entry name" value="COILED-COIL-HELIX-COILED-COIL-HELIX DOMAIN CONTAINING 2/NUR77"/>
    <property type="match status" value="1"/>
</dbReference>
<feature type="domain" description="CHCH" evidence="3">
    <location>
        <begin position="89"/>
        <end position="122"/>
    </location>
</feature>
<gene>
    <name evidence="4" type="ORF">RGQ29_030393</name>
</gene>
<organism evidence="4 5">
    <name type="scientific">Quercus rubra</name>
    <name type="common">Northern red oak</name>
    <name type="synonym">Quercus borealis</name>
    <dbReference type="NCBI Taxonomy" id="3512"/>
    <lineage>
        <taxon>Eukaryota</taxon>
        <taxon>Viridiplantae</taxon>
        <taxon>Streptophyta</taxon>
        <taxon>Embryophyta</taxon>
        <taxon>Tracheophyta</taxon>
        <taxon>Spermatophyta</taxon>
        <taxon>Magnoliopsida</taxon>
        <taxon>eudicotyledons</taxon>
        <taxon>Gunneridae</taxon>
        <taxon>Pentapetalae</taxon>
        <taxon>rosids</taxon>
        <taxon>fabids</taxon>
        <taxon>Fagales</taxon>
        <taxon>Fagaceae</taxon>
        <taxon>Quercus</taxon>
    </lineage>
</organism>
<dbReference type="GO" id="GO:0007005">
    <property type="term" value="P:mitochondrion organization"/>
    <property type="evidence" value="ECO:0007669"/>
    <property type="project" value="InterPro"/>
</dbReference>
<dbReference type="GO" id="GO:0005739">
    <property type="term" value="C:mitochondrion"/>
    <property type="evidence" value="ECO:0007669"/>
    <property type="project" value="TreeGrafter"/>
</dbReference>
<accession>A0AAN7IAL7</accession>
<evidence type="ECO:0000313" key="4">
    <source>
        <dbReference type="EMBL" id="KAK4571978.1"/>
    </source>
</evidence>
<evidence type="ECO:0000256" key="2">
    <source>
        <dbReference type="SAM" id="MobiDB-lite"/>
    </source>
</evidence>
<name>A0AAN7IAL7_QUERU</name>
<dbReference type="InterPro" id="IPR010625">
    <property type="entry name" value="CHCH"/>
</dbReference>
<dbReference type="Pfam" id="PF06747">
    <property type="entry name" value="CHCH"/>
    <property type="match status" value="1"/>
</dbReference>
<dbReference type="GO" id="GO:0005634">
    <property type="term" value="C:nucleus"/>
    <property type="evidence" value="ECO:0007669"/>
    <property type="project" value="TreeGrafter"/>
</dbReference>
<dbReference type="InterPro" id="IPR055304">
    <property type="entry name" value="CHCHD2/10-like"/>
</dbReference>
<feature type="region of interest" description="Disordered" evidence="2">
    <location>
        <begin position="1"/>
        <end position="51"/>
    </location>
</feature>
<sequence>MPRRSSGGRGRSSSRSSRRAARATASNTPKPEAAAPPHTVPAQGQSGSEKGSLGATFANGLVWGTGASIAYGAVNALMGPRVDKHKTVCANQSKAFIDCLEAYGSDISKCQGFKDVLRHCRQTQAP</sequence>
<dbReference type="EMBL" id="JAXUIC010000009">
    <property type="protein sequence ID" value="KAK4571978.1"/>
    <property type="molecule type" value="Genomic_DNA"/>
</dbReference>
<evidence type="ECO:0000313" key="5">
    <source>
        <dbReference type="Proteomes" id="UP001324115"/>
    </source>
</evidence>
<evidence type="ECO:0000259" key="3">
    <source>
        <dbReference type="Pfam" id="PF06747"/>
    </source>
</evidence>
<evidence type="ECO:0000256" key="1">
    <source>
        <dbReference type="ARBA" id="ARBA00023157"/>
    </source>
</evidence>
<proteinExistence type="predicted"/>
<keyword evidence="5" id="KW-1185">Reference proteome</keyword>